<evidence type="ECO:0000256" key="3">
    <source>
        <dbReference type="ARBA" id="ARBA00022692"/>
    </source>
</evidence>
<feature type="transmembrane region" description="Helical" evidence="8">
    <location>
        <begin position="249"/>
        <end position="267"/>
    </location>
</feature>
<feature type="domain" description="P-type ATPase A" evidence="9">
    <location>
        <begin position="145"/>
        <end position="233"/>
    </location>
</feature>
<reference evidence="10" key="1">
    <citation type="journal article" date="2015" name="Nature">
        <title>Complex archaea that bridge the gap between prokaryotes and eukaryotes.</title>
        <authorList>
            <person name="Spang A."/>
            <person name="Saw J.H."/>
            <person name="Jorgensen S.L."/>
            <person name="Zaremba-Niedzwiedzka K."/>
            <person name="Martijn J."/>
            <person name="Lind A.E."/>
            <person name="van Eijk R."/>
            <person name="Schleper C."/>
            <person name="Guy L."/>
            <person name="Ettema T.J."/>
        </authorList>
    </citation>
    <scope>NUCLEOTIDE SEQUENCE</scope>
</reference>
<dbReference type="InterPro" id="IPR023214">
    <property type="entry name" value="HAD_sf"/>
</dbReference>
<keyword evidence="7 8" id="KW-0472">Membrane</keyword>
<keyword evidence="5" id="KW-1278">Translocase</keyword>
<evidence type="ECO:0000256" key="4">
    <source>
        <dbReference type="ARBA" id="ARBA00022723"/>
    </source>
</evidence>
<name>A0A0F9SJ55_9ZZZZ</name>
<feature type="transmembrane region" description="Helical" evidence="8">
    <location>
        <begin position="75"/>
        <end position="91"/>
    </location>
</feature>
<dbReference type="InterPro" id="IPR027256">
    <property type="entry name" value="P-typ_ATPase_IB"/>
</dbReference>
<evidence type="ECO:0000256" key="8">
    <source>
        <dbReference type="SAM" id="Phobius"/>
    </source>
</evidence>
<dbReference type="GO" id="GO:0016887">
    <property type="term" value="F:ATP hydrolysis activity"/>
    <property type="evidence" value="ECO:0007669"/>
    <property type="project" value="InterPro"/>
</dbReference>
<dbReference type="Pfam" id="PF00702">
    <property type="entry name" value="Hydrolase"/>
    <property type="match status" value="1"/>
</dbReference>
<dbReference type="InterPro" id="IPR059000">
    <property type="entry name" value="ATPase_P-type_domA"/>
</dbReference>
<dbReference type="AlphaFoldDB" id="A0A0F9SJ55"/>
<dbReference type="GO" id="GO:0019829">
    <property type="term" value="F:ATPase-coupled monoatomic cation transmembrane transporter activity"/>
    <property type="evidence" value="ECO:0007669"/>
    <property type="project" value="InterPro"/>
</dbReference>
<dbReference type="PANTHER" id="PTHR48085:SF5">
    <property type="entry name" value="CADMIUM_ZINC-TRANSPORTING ATPASE HMA4-RELATED"/>
    <property type="match status" value="1"/>
</dbReference>
<evidence type="ECO:0000256" key="1">
    <source>
        <dbReference type="ARBA" id="ARBA00004370"/>
    </source>
</evidence>
<dbReference type="PROSITE" id="PS00154">
    <property type="entry name" value="ATPASE_E1_E2"/>
    <property type="match status" value="1"/>
</dbReference>
<comment type="similarity">
    <text evidence="2">Belongs to the cation transport ATPase (P-type) (TC 3.A.3) family. Type IB subfamily.</text>
</comment>
<dbReference type="InterPro" id="IPR001757">
    <property type="entry name" value="P_typ_ATPase"/>
</dbReference>
<evidence type="ECO:0000256" key="7">
    <source>
        <dbReference type="ARBA" id="ARBA00023136"/>
    </source>
</evidence>
<dbReference type="InterPro" id="IPR023298">
    <property type="entry name" value="ATPase_P-typ_TM_dom_sf"/>
</dbReference>
<dbReference type="SUPFAM" id="SSF81653">
    <property type="entry name" value="Calcium ATPase, transduction domain A"/>
    <property type="match status" value="1"/>
</dbReference>
<dbReference type="EMBL" id="LAZR01002492">
    <property type="protein sequence ID" value="KKN29363.1"/>
    <property type="molecule type" value="Genomic_DNA"/>
</dbReference>
<dbReference type="InterPro" id="IPR036412">
    <property type="entry name" value="HAD-like_sf"/>
</dbReference>
<evidence type="ECO:0000256" key="6">
    <source>
        <dbReference type="ARBA" id="ARBA00022989"/>
    </source>
</evidence>
<comment type="subcellular location">
    <subcellularLocation>
        <location evidence="1">Membrane</location>
    </subcellularLocation>
</comment>
<dbReference type="GO" id="GO:0046872">
    <property type="term" value="F:metal ion binding"/>
    <property type="evidence" value="ECO:0007669"/>
    <property type="project" value="UniProtKB-KW"/>
</dbReference>
<proteinExistence type="inferred from homology"/>
<dbReference type="InterPro" id="IPR044492">
    <property type="entry name" value="P_typ_ATPase_HD_dom"/>
</dbReference>
<organism evidence="10">
    <name type="scientific">marine sediment metagenome</name>
    <dbReference type="NCBI Taxonomy" id="412755"/>
    <lineage>
        <taxon>unclassified sequences</taxon>
        <taxon>metagenomes</taxon>
        <taxon>ecological metagenomes</taxon>
    </lineage>
</organism>
<comment type="caution">
    <text evidence="10">The sequence shown here is derived from an EMBL/GenBank/DDBJ whole genome shotgun (WGS) entry which is preliminary data.</text>
</comment>
<gene>
    <name evidence="10" type="ORF">LCGC14_0844780</name>
</gene>
<dbReference type="NCBIfam" id="TIGR01525">
    <property type="entry name" value="ATPase-IB_hvy"/>
    <property type="match status" value="1"/>
</dbReference>
<dbReference type="InterPro" id="IPR051014">
    <property type="entry name" value="Cation_Transport_ATPase_IB"/>
</dbReference>
<protein>
    <recommendedName>
        <fullName evidence="9">P-type ATPase A domain-containing protein</fullName>
    </recommendedName>
</protein>
<dbReference type="Pfam" id="PF00122">
    <property type="entry name" value="E1-E2_ATPase"/>
    <property type="match status" value="1"/>
</dbReference>
<keyword evidence="4" id="KW-0479">Metal-binding</keyword>
<dbReference type="InterPro" id="IPR018303">
    <property type="entry name" value="ATPase_P-typ_P_site"/>
</dbReference>
<feature type="transmembrane region" description="Helical" evidence="8">
    <location>
        <begin position="41"/>
        <end position="63"/>
    </location>
</feature>
<sequence>MAENLGKLNEKFKKGIILTIELILCILNGVFLYLIPDSSLWWLGSYANIFGLISLVIGGIPVMIESIREVFHKNLTADILFSIALIATLYLEDFFAISLLIIMMGAGEFIEEWTINRAHGNLESLIELQPQICHKKIIGTENSSAINDVSVGEIVSDDIIIVKQGERIAVDGIVISGNADVDQSALNGESIPAFMKYNNKVLSGSLIVDGYLEIKCLFPAHESSIEKVIRLVKSAQEEKSEFQTLTDKWAQFFAPIIICVALIAWLITQNLYLSVTILVVACPCALVLSVPTAFIASIANAARNGVWVKSGGSIEIIGKIDTVMLDKTGTLTTGNLIVAEIVPINSLFSEDFILKTATDLEYYSSHPIAKCLMYNSKVKKLKIDPPSDYKILSGIGVTGALLGKKYYFGNKTLLEFEGLNITQSTDQIKITQKLIKISEESGNLPLILAKSDEIIGIISLKDELRDSVSEFIIGLEKLGINRIGILSGDNKSRSDAVAENLGITFVKAHLKPEEKYEIIQNEIDNNHKVAMIGDGINDAPSLALSTIGIAIGQGGTALAASQADMILMDDNISNLIHIFDIGRRTIRKSKINIILALILNIIGIFLSIYGILNPIGAALWHVMESLIVVVNSTILLWIKPKKLII</sequence>
<feature type="transmembrane region" description="Helical" evidence="8">
    <location>
        <begin position="618"/>
        <end position="638"/>
    </location>
</feature>
<dbReference type="NCBIfam" id="TIGR01494">
    <property type="entry name" value="ATPase_P-type"/>
    <property type="match status" value="2"/>
</dbReference>
<keyword evidence="3 8" id="KW-0812">Transmembrane</keyword>
<evidence type="ECO:0000259" key="9">
    <source>
        <dbReference type="Pfam" id="PF00122"/>
    </source>
</evidence>
<dbReference type="GO" id="GO:0016020">
    <property type="term" value="C:membrane"/>
    <property type="evidence" value="ECO:0007669"/>
    <property type="project" value="UniProtKB-SubCell"/>
</dbReference>
<dbReference type="InterPro" id="IPR023299">
    <property type="entry name" value="ATPase_P-typ_cyto_dom_N"/>
</dbReference>
<dbReference type="PRINTS" id="PR00119">
    <property type="entry name" value="CATATPASE"/>
</dbReference>
<dbReference type="SUPFAM" id="SSF81665">
    <property type="entry name" value="Calcium ATPase, transmembrane domain M"/>
    <property type="match status" value="1"/>
</dbReference>
<evidence type="ECO:0000313" key="10">
    <source>
        <dbReference type="EMBL" id="KKN29363.1"/>
    </source>
</evidence>
<dbReference type="PANTHER" id="PTHR48085">
    <property type="entry name" value="CADMIUM/ZINC-TRANSPORTING ATPASE HMA2-RELATED"/>
    <property type="match status" value="1"/>
</dbReference>
<dbReference type="Gene3D" id="3.40.50.1000">
    <property type="entry name" value="HAD superfamily/HAD-like"/>
    <property type="match status" value="1"/>
</dbReference>
<dbReference type="Gene3D" id="3.40.1110.10">
    <property type="entry name" value="Calcium-transporting ATPase, cytoplasmic domain N"/>
    <property type="match status" value="1"/>
</dbReference>
<dbReference type="SFLD" id="SFLDS00003">
    <property type="entry name" value="Haloacid_Dehalogenase"/>
    <property type="match status" value="1"/>
</dbReference>
<dbReference type="PRINTS" id="PR00120">
    <property type="entry name" value="HATPASE"/>
</dbReference>
<feature type="transmembrane region" description="Helical" evidence="8">
    <location>
        <begin position="593"/>
        <end position="612"/>
    </location>
</feature>
<dbReference type="SFLD" id="SFLDF00027">
    <property type="entry name" value="p-type_atpase"/>
    <property type="match status" value="1"/>
</dbReference>
<dbReference type="SUPFAM" id="SSF56784">
    <property type="entry name" value="HAD-like"/>
    <property type="match status" value="1"/>
</dbReference>
<dbReference type="InterPro" id="IPR008250">
    <property type="entry name" value="ATPase_P-typ_transduc_dom_A_sf"/>
</dbReference>
<feature type="transmembrane region" description="Helical" evidence="8">
    <location>
        <begin position="15"/>
        <end position="35"/>
    </location>
</feature>
<dbReference type="SFLD" id="SFLDG00002">
    <property type="entry name" value="C1.7:_P-type_atpase_like"/>
    <property type="match status" value="1"/>
</dbReference>
<evidence type="ECO:0000256" key="2">
    <source>
        <dbReference type="ARBA" id="ARBA00006024"/>
    </source>
</evidence>
<accession>A0A0F9SJ55</accession>
<feature type="transmembrane region" description="Helical" evidence="8">
    <location>
        <begin position="273"/>
        <end position="299"/>
    </location>
</feature>
<keyword evidence="6 8" id="KW-1133">Transmembrane helix</keyword>
<dbReference type="GO" id="GO:0005524">
    <property type="term" value="F:ATP binding"/>
    <property type="evidence" value="ECO:0007669"/>
    <property type="project" value="InterPro"/>
</dbReference>
<evidence type="ECO:0000256" key="5">
    <source>
        <dbReference type="ARBA" id="ARBA00022967"/>
    </source>
</evidence>
<dbReference type="Gene3D" id="2.70.150.10">
    <property type="entry name" value="Calcium-transporting ATPase, cytoplasmic transduction domain A"/>
    <property type="match status" value="1"/>
</dbReference>